<accession>A0AAV4M3U6</accession>
<dbReference type="EMBL" id="BPLQ01000062">
    <property type="protein sequence ID" value="GIX67126.1"/>
    <property type="molecule type" value="Genomic_DNA"/>
</dbReference>
<dbReference type="Proteomes" id="UP001054837">
    <property type="component" value="Unassembled WGS sequence"/>
</dbReference>
<comment type="caution">
    <text evidence="2">The sequence shown here is derived from an EMBL/GenBank/DDBJ whole genome shotgun (WGS) entry which is preliminary data.</text>
</comment>
<organism evidence="2 3">
    <name type="scientific">Caerostris darwini</name>
    <dbReference type="NCBI Taxonomy" id="1538125"/>
    <lineage>
        <taxon>Eukaryota</taxon>
        <taxon>Metazoa</taxon>
        <taxon>Ecdysozoa</taxon>
        <taxon>Arthropoda</taxon>
        <taxon>Chelicerata</taxon>
        <taxon>Arachnida</taxon>
        <taxon>Araneae</taxon>
        <taxon>Araneomorphae</taxon>
        <taxon>Entelegynae</taxon>
        <taxon>Araneoidea</taxon>
        <taxon>Araneidae</taxon>
        <taxon>Caerostris</taxon>
    </lineage>
</organism>
<sequence length="101" mass="10926">MSLADYSPPITVQINNFKSNVPAAFSAGRASNDAPEGALFAQPNDTDKDGRGGTASNDAPEEALFAQPNDTDKDGRGGTTDSPLEMRFLVKRLIWLQWWAI</sequence>
<dbReference type="AlphaFoldDB" id="A0AAV4M3U6"/>
<evidence type="ECO:0000256" key="1">
    <source>
        <dbReference type="SAM" id="MobiDB-lite"/>
    </source>
</evidence>
<keyword evidence="3" id="KW-1185">Reference proteome</keyword>
<proteinExistence type="predicted"/>
<evidence type="ECO:0000313" key="2">
    <source>
        <dbReference type="EMBL" id="GIX67126.1"/>
    </source>
</evidence>
<reference evidence="2 3" key="1">
    <citation type="submission" date="2021-06" db="EMBL/GenBank/DDBJ databases">
        <title>Caerostris darwini draft genome.</title>
        <authorList>
            <person name="Kono N."/>
            <person name="Arakawa K."/>
        </authorList>
    </citation>
    <scope>NUCLEOTIDE SEQUENCE [LARGE SCALE GENOMIC DNA]</scope>
</reference>
<gene>
    <name evidence="2" type="ORF">CDAR_385661</name>
</gene>
<name>A0AAV4M3U6_9ARAC</name>
<protein>
    <submittedName>
        <fullName evidence="2">Uncharacterized protein</fullName>
    </submittedName>
</protein>
<feature type="region of interest" description="Disordered" evidence="1">
    <location>
        <begin position="27"/>
        <end position="82"/>
    </location>
</feature>
<evidence type="ECO:0000313" key="3">
    <source>
        <dbReference type="Proteomes" id="UP001054837"/>
    </source>
</evidence>